<keyword evidence="2" id="KW-0472">Membrane</keyword>
<gene>
    <name evidence="3" type="ORF">ODALV1_LOCUS24026</name>
</gene>
<evidence type="ECO:0000313" key="4">
    <source>
        <dbReference type="Proteomes" id="UP001642540"/>
    </source>
</evidence>
<proteinExistence type="predicted"/>
<keyword evidence="4" id="KW-1185">Reference proteome</keyword>
<evidence type="ECO:0000256" key="1">
    <source>
        <dbReference type="SAM" id="MobiDB-lite"/>
    </source>
</evidence>
<sequence length="295" mass="32703">MNYQKFDHVSMGTEALFETNEVQLMTGWPWTPLQATFRLGALYSSGIGAMWLKSAEWVLKAADEKAIQIMKGMFPDVRKLDITGNIAVIFYTYMIFHAVAFAIFTIEYLRVMIWGSIKNQITVSESDVTNNVPTSESSIESPVTLEELQANTDESMTEPASDRAICEIQPDQDTIMEIKRDVVDLDVSIVGGGDSHLDSIVEAHGHGAAAKYEQLQPDAHFISIQVGNFQNISNSSTLAGLPQTQENVVLVDGDKGFENDSISSNKSDTSQNQSDIMQKNELGPFEDQQDDKYSQ</sequence>
<protein>
    <submittedName>
        <fullName evidence="3">Uncharacterized protein</fullName>
    </submittedName>
</protein>
<keyword evidence="2" id="KW-1133">Transmembrane helix</keyword>
<comment type="caution">
    <text evidence="3">The sequence shown here is derived from an EMBL/GenBank/DDBJ whole genome shotgun (WGS) entry which is preliminary data.</text>
</comment>
<dbReference type="EMBL" id="CAXLJM020000086">
    <property type="protein sequence ID" value="CAL8131089.1"/>
    <property type="molecule type" value="Genomic_DNA"/>
</dbReference>
<feature type="compositionally biased region" description="Polar residues" evidence="1">
    <location>
        <begin position="260"/>
        <end position="277"/>
    </location>
</feature>
<organism evidence="3 4">
    <name type="scientific">Orchesella dallaii</name>
    <dbReference type="NCBI Taxonomy" id="48710"/>
    <lineage>
        <taxon>Eukaryota</taxon>
        <taxon>Metazoa</taxon>
        <taxon>Ecdysozoa</taxon>
        <taxon>Arthropoda</taxon>
        <taxon>Hexapoda</taxon>
        <taxon>Collembola</taxon>
        <taxon>Entomobryomorpha</taxon>
        <taxon>Entomobryoidea</taxon>
        <taxon>Orchesellidae</taxon>
        <taxon>Orchesellinae</taxon>
        <taxon>Orchesella</taxon>
    </lineage>
</organism>
<evidence type="ECO:0000313" key="3">
    <source>
        <dbReference type="EMBL" id="CAL8131089.1"/>
    </source>
</evidence>
<accession>A0ABP1RMR8</accession>
<dbReference type="Proteomes" id="UP001642540">
    <property type="component" value="Unassembled WGS sequence"/>
</dbReference>
<reference evidence="3 4" key="1">
    <citation type="submission" date="2024-08" db="EMBL/GenBank/DDBJ databases">
        <authorList>
            <person name="Cucini C."/>
            <person name="Frati F."/>
        </authorList>
    </citation>
    <scope>NUCLEOTIDE SEQUENCE [LARGE SCALE GENOMIC DNA]</scope>
</reference>
<name>A0ABP1RMR8_9HEXA</name>
<evidence type="ECO:0000256" key="2">
    <source>
        <dbReference type="SAM" id="Phobius"/>
    </source>
</evidence>
<feature type="transmembrane region" description="Helical" evidence="2">
    <location>
        <begin position="88"/>
        <end position="109"/>
    </location>
</feature>
<feature type="region of interest" description="Disordered" evidence="1">
    <location>
        <begin position="255"/>
        <end position="295"/>
    </location>
</feature>
<keyword evidence="2" id="KW-0812">Transmembrane</keyword>